<dbReference type="STRING" id="151549.A0A4C1XJT3"/>
<dbReference type="OrthoDB" id="10023951at2759"/>
<dbReference type="PANTHER" id="PTHR12353:SF1">
    <property type="entry name" value="DISKS LARGE-ASSOCIATED PROTEIN 5"/>
    <property type="match status" value="1"/>
</dbReference>
<dbReference type="GO" id="GO:0016301">
    <property type="term" value="F:kinase activity"/>
    <property type="evidence" value="ECO:0007669"/>
    <property type="project" value="UniProtKB-KW"/>
</dbReference>
<sequence length="675" mass="76744">MTNVAAGTLKRLKESLRDKKRSRCTGFDSVRNLSKSDSPIQLTEAERKLQKRKEQLIKWRQERQQKKQIAAQQKKKPFVVGIVHQPLTFAPPPPVLRYAPSTSGRVTRSQTARMETIKQKEPKQSSFKSFAHKNTVFQPPKLNITTYPILQLDTKIDKNTQKTNIQKAVENFAKNSINLKPLPTRSQTTKPIPNAKILKPVVMLQNINFNQKETTSNKGDISKTNVKDKINFNLRNKMNIVSKNNKLTKTNVKKTANKLNSVPKVEENNMKTKTIEFIIEENSEVNLKKVGKNPKRVQTPRRPITKHKSDLDKKSDILFSLQENTVFGTSEQEAKSQDQDDTINITPKNIIPKSESSSEEKLKKQCLNDSVMTPEQIRKEAERISPCVILSRGKDNARRELKQKLQEGLIDEMGSIESVHHFRQQLNSEIVRMTKMCETWDQIFANEDLPEPVQEQILSATGQARLLMSQKFQQFSGLVDRCAAGEECVGGGLVTPTDLQGFWDMIFIQVENIDLRFIELEKLKRRGWTEDEKVKQLAKKSTINNNVKKKSKPAATSRLREMITAARKALKEQSNSPTSSSEDQQAYCVRLPFSESPVARCSDSILVNRGSPCTPSNVGRVSFSAQAQKSTTRRGRVEHYLNAPLMRRAICNGDLCYRRVSPHFGLLSFTSIRFG</sequence>
<dbReference type="InterPro" id="IPR005026">
    <property type="entry name" value="SAPAP"/>
</dbReference>
<feature type="region of interest" description="Disordered" evidence="2">
    <location>
        <begin position="344"/>
        <end position="365"/>
    </location>
</feature>
<keyword evidence="4" id="KW-1185">Reference proteome</keyword>
<name>A0A4C1XJT3_EUMVA</name>
<evidence type="ECO:0000313" key="4">
    <source>
        <dbReference type="Proteomes" id="UP000299102"/>
    </source>
</evidence>
<evidence type="ECO:0000313" key="3">
    <source>
        <dbReference type="EMBL" id="GBP62754.1"/>
    </source>
</evidence>
<proteinExistence type="inferred from homology"/>
<comment type="caution">
    <text evidence="3">The sequence shown here is derived from an EMBL/GenBank/DDBJ whole genome shotgun (WGS) entry which is preliminary data.</text>
</comment>
<accession>A0A4C1XJT3</accession>
<comment type="similarity">
    <text evidence="1">Belongs to the SAPAP family.</text>
</comment>
<keyword evidence="3" id="KW-0808">Transferase</keyword>
<reference evidence="3 4" key="1">
    <citation type="journal article" date="2019" name="Commun. Biol.">
        <title>The bagworm genome reveals a unique fibroin gene that provides high tensile strength.</title>
        <authorList>
            <person name="Kono N."/>
            <person name="Nakamura H."/>
            <person name="Ohtoshi R."/>
            <person name="Tomita M."/>
            <person name="Numata K."/>
            <person name="Arakawa K."/>
        </authorList>
    </citation>
    <scope>NUCLEOTIDE SEQUENCE [LARGE SCALE GENOMIC DNA]</scope>
</reference>
<dbReference type="AlphaFoldDB" id="A0A4C1XJT3"/>
<gene>
    <name evidence="3" type="primary">mars</name>
    <name evidence="3" type="ORF">EVAR_51706_1</name>
</gene>
<dbReference type="GO" id="GO:0023052">
    <property type="term" value="P:signaling"/>
    <property type="evidence" value="ECO:0007669"/>
    <property type="project" value="InterPro"/>
</dbReference>
<feature type="region of interest" description="Disordered" evidence="2">
    <location>
        <begin position="99"/>
        <end position="126"/>
    </location>
</feature>
<dbReference type="PANTHER" id="PTHR12353">
    <property type="entry name" value="DISKS LARGE-ASSOCIATED PROTEIN DAP SAP90/PSD-95-ASSOCIATED PROTEIN"/>
    <property type="match status" value="1"/>
</dbReference>
<protein>
    <submittedName>
        <fullName evidence="3">Guanylate kinase-associated protein mars</fullName>
    </submittedName>
</protein>
<organism evidence="3 4">
    <name type="scientific">Eumeta variegata</name>
    <name type="common">Bagworm moth</name>
    <name type="synonym">Eumeta japonica</name>
    <dbReference type="NCBI Taxonomy" id="151549"/>
    <lineage>
        <taxon>Eukaryota</taxon>
        <taxon>Metazoa</taxon>
        <taxon>Ecdysozoa</taxon>
        <taxon>Arthropoda</taxon>
        <taxon>Hexapoda</taxon>
        <taxon>Insecta</taxon>
        <taxon>Pterygota</taxon>
        <taxon>Neoptera</taxon>
        <taxon>Endopterygota</taxon>
        <taxon>Lepidoptera</taxon>
        <taxon>Glossata</taxon>
        <taxon>Ditrysia</taxon>
        <taxon>Tineoidea</taxon>
        <taxon>Psychidae</taxon>
        <taxon>Oiketicinae</taxon>
        <taxon>Eumeta</taxon>
    </lineage>
</organism>
<dbReference type="EMBL" id="BGZK01000849">
    <property type="protein sequence ID" value="GBP62754.1"/>
    <property type="molecule type" value="Genomic_DNA"/>
</dbReference>
<dbReference type="Pfam" id="PF03359">
    <property type="entry name" value="GKAP"/>
    <property type="match status" value="1"/>
</dbReference>
<keyword evidence="3" id="KW-0418">Kinase</keyword>
<feature type="compositionally biased region" description="Polar residues" evidence="2">
    <location>
        <begin position="100"/>
        <end position="113"/>
    </location>
</feature>
<dbReference type="Proteomes" id="UP000299102">
    <property type="component" value="Unassembled WGS sequence"/>
</dbReference>
<evidence type="ECO:0000256" key="1">
    <source>
        <dbReference type="ARBA" id="ARBA00008839"/>
    </source>
</evidence>
<evidence type="ECO:0000256" key="2">
    <source>
        <dbReference type="SAM" id="MobiDB-lite"/>
    </source>
</evidence>